<feature type="transmembrane region" description="Helical" evidence="11">
    <location>
        <begin position="305"/>
        <end position="327"/>
    </location>
</feature>
<dbReference type="Pfam" id="PF00571">
    <property type="entry name" value="CBS"/>
    <property type="match status" value="1"/>
</dbReference>
<dbReference type="PANTHER" id="PTHR43427">
    <property type="entry name" value="CHLORIDE CHANNEL PROTEIN CLC-E"/>
    <property type="match status" value="1"/>
</dbReference>
<proteinExistence type="predicted"/>
<accession>A0A7S5DQF7</accession>
<dbReference type="InterPro" id="IPR050368">
    <property type="entry name" value="ClC-type_chloride_channel"/>
</dbReference>
<keyword evidence="7" id="KW-0869">Chloride channel</keyword>
<evidence type="ECO:0000256" key="5">
    <source>
        <dbReference type="ARBA" id="ARBA00023065"/>
    </source>
</evidence>
<evidence type="ECO:0000256" key="2">
    <source>
        <dbReference type="ARBA" id="ARBA00022448"/>
    </source>
</evidence>
<geneLocation type="plasmid" evidence="13">
    <name>pColt5.8d</name>
</geneLocation>
<dbReference type="InterPro" id="IPR014743">
    <property type="entry name" value="Cl-channel_core"/>
</dbReference>
<evidence type="ECO:0000256" key="8">
    <source>
        <dbReference type="ARBA" id="ARBA00023214"/>
    </source>
</evidence>
<keyword evidence="8" id="KW-0868">Chloride</keyword>
<sequence>MSCHDIYAHREFAGNRMEGQRLRASLRPQPMFRGITKGAFPMAESETSGVKHETSPGTTENDVAAQHVAQDHDQSFRLSVLYLSALALVLGIVTGVGAVLFRDLIGLLHNLFFNGTFTIAYDANVFTAPSRWGVFIIAAPVVGAVVVTFLVSNFAPEAKGHGVPEVMDAIYHREGKIRPIVAVVKSLASAVAIGSGSSVGREGPIIQIGSALGSTLGQIIRMPIGQRIVLVAAGAGAGIAATFNTPIGGVMFAIELMMPEVSVSTFLPVAIATGAATFVGRWFIGQQPAFLVPPLQALTTDSSAVVLLLLYTALGAMTGVAAAAFIHGLHLAEDWFEKIPGRYTRHIVGMLFLGLLMYVLFVSFGQYYVDGVGYATIESILVGHTASLWLLALLFACKLIATSTSLGAGSSGGIFSPSLFMGATLGGGFAAFLHMLGLPIQISIPAFAMVGMGAMVGGGTGAVMTAITMTFEMTREYDIVMPMILAVATSVGVRRLLSRENIYTLKLVRRGRPIPKALHANMFLVRHAREVMDSDILVLQAEQSFDEFLRQHEGEGRLRHVVVIKGSHVFGVIRINTGLRRGLADTHTGVCLGDIANRDFTIVGTEMTASDVIERMWRKNAFMAVVVSGQGIPRETDVVGVVTKEHVANSVADGLKIYPR</sequence>
<evidence type="ECO:0000256" key="11">
    <source>
        <dbReference type="SAM" id="Phobius"/>
    </source>
</evidence>
<keyword evidence="13" id="KW-0614">Plasmid</keyword>
<dbReference type="SUPFAM" id="SSF81340">
    <property type="entry name" value="Clc chloride channel"/>
    <property type="match status" value="1"/>
</dbReference>
<feature type="transmembrane region" description="Helical" evidence="11">
    <location>
        <begin position="413"/>
        <end position="434"/>
    </location>
</feature>
<feature type="transmembrane region" description="Helical" evidence="11">
    <location>
        <begin position="266"/>
        <end position="284"/>
    </location>
</feature>
<evidence type="ECO:0000256" key="6">
    <source>
        <dbReference type="ARBA" id="ARBA00023136"/>
    </source>
</evidence>
<gene>
    <name evidence="13" type="ORF">pC5.8d_711</name>
</gene>
<keyword evidence="3 11" id="KW-0812">Transmembrane</keyword>
<dbReference type="GO" id="GO:0034707">
    <property type="term" value="C:chloride channel complex"/>
    <property type="evidence" value="ECO:0007669"/>
    <property type="project" value="UniProtKB-KW"/>
</dbReference>
<feature type="transmembrane region" description="Helical" evidence="11">
    <location>
        <begin position="381"/>
        <end position="401"/>
    </location>
</feature>
<evidence type="ECO:0000256" key="3">
    <source>
        <dbReference type="ARBA" id="ARBA00022692"/>
    </source>
</evidence>
<dbReference type="CDD" id="cd00400">
    <property type="entry name" value="Voltage_gated_ClC"/>
    <property type="match status" value="1"/>
</dbReference>
<keyword evidence="9" id="KW-0407">Ion channel</keyword>
<dbReference type="GO" id="GO:0005254">
    <property type="term" value="F:chloride channel activity"/>
    <property type="evidence" value="ECO:0007669"/>
    <property type="project" value="UniProtKB-KW"/>
</dbReference>
<feature type="transmembrane region" description="Helical" evidence="11">
    <location>
        <begin position="347"/>
        <end position="369"/>
    </location>
</feature>
<organism evidence="13">
    <name type="scientific">Rhizobium rhizogenes</name>
    <name type="common">Agrobacterium rhizogenes</name>
    <dbReference type="NCBI Taxonomy" id="359"/>
    <lineage>
        <taxon>Bacteria</taxon>
        <taxon>Pseudomonadati</taxon>
        <taxon>Pseudomonadota</taxon>
        <taxon>Alphaproteobacteria</taxon>
        <taxon>Hyphomicrobiales</taxon>
        <taxon>Rhizobiaceae</taxon>
        <taxon>Rhizobium/Agrobacterium group</taxon>
        <taxon>Rhizobium</taxon>
    </lineage>
</organism>
<keyword evidence="5" id="KW-0406">Ion transport</keyword>
<evidence type="ECO:0000313" key="13">
    <source>
        <dbReference type="EMBL" id="QCL10014.1"/>
    </source>
</evidence>
<dbReference type="PRINTS" id="PR00762">
    <property type="entry name" value="CLCHANNEL"/>
</dbReference>
<dbReference type="Gene3D" id="1.10.3080.10">
    <property type="entry name" value="Clc chloride channel"/>
    <property type="match status" value="1"/>
</dbReference>
<feature type="transmembrane region" description="Helical" evidence="11">
    <location>
        <begin position="479"/>
        <end position="497"/>
    </location>
</feature>
<keyword evidence="2" id="KW-0813">Transport</keyword>
<evidence type="ECO:0000256" key="1">
    <source>
        <dbReference type="ARBA" id="ARBA00004141"/>
    </source>
</evidence>
<feature type="transmembrane region" description="Helical" evidence="11">
    <location>
        <begin position="80"/>
        <end position="101"/>
    </location>
</feature>
<reference evidence="13" key="1">
    <citation type="submission" date="2018-12" db="EMBL/GenBank/DDBJ databases">
        <title>Three Rhizobium rhizogenes strains isolated from the same crown gall tumor carry diverse plasmids.</title>
        <authorList>
            <person name="Pulawska J."/>
            <person name="Kuzmanovic N."/>
        </authorList>
    </citation>
    <scope>NUCLEOTIDE SEQUENCE</scope>
    <source>
        <strain evidence="13">Colt5.8</strain>
        <plasmid evidence="13">pColt5.8d</plasmid>
    </source>
</reference>
<dbReference type="AlphaFoldDB" id="A0A7S5DQF7"/>
<dbReference type="SUPFAM" id="SSF54631">
    <property type="entry name" value="CBS-domain pair"/>
    <property type="match status" value="1"/>
</dbReference>
<feature type="transmembrane region" description="Helical" evidence="11">
    <location>
        <begin position="132"/>
        <end position="151"/>
    </location>
</feature>
<dbReference type="InterPro" id="IPR000644">
    <property type="entry name" value="CBS_dom"/>
</dbReference>
<dbReference type="InterPro" id="IPR001807">
    <property type="entry name" value="ClC"/>
</dbReference>
<comment type="subcellular location">
    <subcellularLocation>
        <location evidence="1">Membrane</location>
        <topology evidence="1">Multi-pass membrane protein</topology>
    </subcellularLocation>
</comment>
<feature type="transmembrane region" description="Helical" evidence="11">
    <location>
        <begin position="228"/>
        <end position="254"/>
    </location>
</feature>
<evidence type="ECO:0000259" key="12">
    <source>
        <dbReference type="PROSITE" id="PS51371"/>
    </source>
</evidence>
<evidence type="ECO:0000256" key="4">
    <source>
        <dbReference type="ARBA" id="ARBA00022989"/>
    </source>
</evidence>
<dbReference type="InterPro" id="IPR046342">
    <property type="entry name" value="CBS_dom_sf"/>
</dbReference>
<dbReference type="Gene3D" id="3.10.580.10">
    <property type="entry name" value="CBS-domain"/>
    <property type="match status" value="1"/>
</dbReference>
<feature type="domain" description="CBS" evidence="12">
    <location>
        <begin position="596"/>
        <end position="657"/>
    </location>
</feature>
<dbReference type="PROSITE" id="PS51371">
    <property type="entry name" value="CBS"/>
    <property type="match status" value="1"/>
</dbReference>
<dbReference type="Pfam" id="PF00654">
    <property type="entry name" value="Voltage_CLC"/>
    <property type="match status" value="1"/>
</dbReference>
<dbReference type="EMBL" id="MK318974">
    <property type="protein sequence ID" value="QCL10014.1"/>
    <property type="molecule type" value="Genomic_DNA"/>
</dbReference>
<name>A0A7S5DQF7_RHIRH</name>
<protein>
    <submittedName>
        <fullName evidence="13">CBS domain protein</fullName>
    </submittedName>
</protein>
<keyword evidence="10" id="KW-0129">CBS domain</keyword>
<keyword evidence="4 11" id="KW-1133">Transmembrane helix</keyword>
<evidence type="ECO:0000256" key="9">
    <source>
        <dbReference type="ARBA" id="ARBA00023303"/>
    </source>
</evidence>
<feature type="transmembrane region" description="Helical" evidence="11">
    <location>
        <begin position="446"/>
        <end position="467"/>
    </location>
</feature>
<evidence type="ECO:0000256" key="7">
    <source>
        <dbReference type="ARBA" id="ARBA00023173"/>
    </source>
</evidence>
<dbReference type="PANTHER" id="PTHR43427:SF6">
    <property type="entry name" value="CHLORIDE CHANNEL PROTEIN CLC-E"/>
    <property type="match status" value="1"/>
</dbReference>
<keyword evidence="6 11" id="KW-0472">Membrane</keyword>
<evidence type="ECO:0000256" key="10">
    <source>
        <dbReference type="PROSITE-ProRule" id="PRU00703"/>
    </source>
</evidence>